<feature type="chain" id="PRO_5002744651" description="F5/8 type C domain-containing protein" evidence="1">
    <location>
        <begin position="31"/>
        <end position="833"/>
    </location>
</feature>
<evidence type="ECO:0000313" key="2">
    <source>
        <dbReference type="EMBL" id="EDQ87592.1"/>
    </source>
</evidence>
<accession>A9V4C7</accession>
<dbReference type="eggNOG" id="ENOG502T2RA">
    <property type="taxonomic scope" value="Eukaryota"/>
</dbReference>
<protein>
    <recommendedName>
        <fullName evidence="4">F5/8 type C domain-containing protein</fullName>
    </recommendedName>
</protein>
<keyword evidence="3" id="KW-1185">Reference proteome</keyword>
<evidence type="ECO:0000256" key="1">
    <source>
        <dbReference type="SAM" id="SignalP"/>
    </source>
</evidence>
<reference evidence="2 3" key="1">
    <citation type="journal article" date="2008" name="Nature">
        <title>The genome of the choanoflagellate Monosiga brevicollis and the origin of metazoans.</title>
        <authorList>
            <consortium name="JGI Sequencing"/>
            <person name="King N."/>
            <person name="Westbrook M.J."/>
            <person name="Young S.L."/>
            <person name="Kuo A."/>
            <person name="Abedin M."/>
            <person name="Chapman J."/>
            <person name="Fairclough S."/>
            <person name="Hellsten U."/>
            <person name="Isogai Y."/>
            <person name="Letunic I."/>
            <person name="Marr M."/>
            <person name="Pincus D."/>
            <person name="Putnam N."/>
            <person name="Rokas A."/>
            <person name="Wright K.J."/>
            <person name="Zuzow R."/>
            <person name="Dirks W."/>
            <person name="Good M."/>
            <person name="Goodstein D."/>
            <person name="Lemons D."/>
            <person name="Li W."/>
            <person name="Lyons J.B."/>
            <person name="Morris A."/>
            <person name="Nichols S."/>
            <person name="Richter D.J."/>
            <person name="Salamov A."/>
            <person name="Bork P."/>
            <person name="Lim W.A."/>
            <person name="Manning G."/>
            <person name="Miller W.T."/>
            <person name="McGinnis W."/>
            <person name="Shapiro H."/>
            <person name="Tjian R."/>
            <person name="Grigoriev I.V."/>
            <person name="Rokhsar D."/>
        </authorList>
    </citation>
    <scope>NUCLEOTIDE SEQUENCE [LARGE SCALE GENOMIC DNA]</scope>
    <source>
        <strain evidence="3">MX1 / ATCC 50154</strain>
    </source>
</reference>
<gene>
    <name evidence="2" type="ORF">MONBRDRAFT_33248</name>
</gene>
<name>A9V4C7_MONBE</name>
<sequence>MARASSSPPPWRLGRVLVAVVLLAAVAVKAQAPITAAPEIFPEFPLAETLEQALASNQAAGPVPSLNVTRDTYLELIADIFLHFRQYQNKNASSIQYGRIIDPYAGMEIQYSTPTFAFAGATLLEHQYFNASTHNAVLTDVSLAMTAALTALQYGQPNGEHGCAQGHCNFYTMPLMLALESLNGTVDASLFASWTNLARNIKPERSYSSWPHASGNWAIVALTGEYLRYHLGLRADMDDIIEQLRYQFNSATWTDNGEYLDHSGCSGSCSPMPYDHFPRKYITIMLAYGYAAENASWYWEFNRRGAWTSLVLQSPWGELPTGGRSSQHQWNEAVSTVTFEFWASRLKAENQTTAASLFRRAAALSVKSLQRWQRDSGELNIVKNRFDPSLRHGYEGYSYFSQYNLLPASMLATAVKLANFQIPERPALSETGGFAFQLQSLNKVISNVGGLYVESETFADAPPHDVMGLTRLHQRGTEPLISLTAGAPQQPPEANPNPYALTVGPMWTYSEQTLSYGKVQSESPSYDPERFPAKNILWSQNPDDVQDKLWLLPDDVSTGNFTIELHQMQPLYALRLRNSHNDEYNDRGARDYVLECTNNTESSWSTWAKGTLAQVAQGEPLPWETIPLPGQAAQYCRLSLSGFYGKGIALNGFALLGVQPKIGHLFFNSSFATIDYSAVTGSSWGLTTRSNDSIGYVISYSMSDSHMRAISEAYNVTAQQVTYAVSLDTAIDVTSSFLTIPIFVTEGQQNSSWSIDRAAQSITVMWPGSRTSQLGQSCMQYNVTSAQGLPVTLEARNDWILTRNGFMTSVAASSSAGVADLRLTMRPLGSSCP</sequence>
<dbReference type="AlphaFoldDB" id="A9V4C7"/>
<dbReference type="KEGG" id="mbr:MONBRDRAFT_33248"/>
<dbReference type="Proteomes" id="UP000001357">
    <property type="component" value="Unassembled WGS sequence"/>
</dbReference>
<keyword evidence="1" id="KW-0732">Signal</keyword>
<proteinExistence type="predicted"/>
<dbReference type="GeneID" id="5892879"/>
<dbReference type="RefSeq" id="XP_001747512.1">
    <property type="nucleotide sequence ID" value="XM_001747460.1"/>
</dbReference>
<dbReference type="OMA" id="CAQGHCN"/>
<dbReference type="EMBL" id="CH991558">
    <property type="protein sequence ID" value="EDQ87592.1"/>
    <property type="molecule type" value="Genomic_DNA"/>
</dbReference>
<evidence type="ECO:0000313" key="3">
    <source>
        <dbReference type="Proteomes" id="UP000001357"/>
    </source>
</evidence>
<feature type="signal peptide" evidence="1">
    <location>
        <begin position="1"/>
        <end position="30"/>
    </location>
</feature>
<evidence type="ECO:0008006" key="4">
    <source>
        <dbReference type="Google" id="ProtNLM"/>
    </source>
</evidence>
<organism evidence="2 3">
    <name type="scientific">Monosiga brevicollis</name>
    <name type="common">Choanoflagellate</name>
    <dbReference type="NCBI Taxonomy" id="81824"/>
    <lineage>
        <taxon>Eukaryota</taxon>
        <taxon>Choanoflagellata</taxon>
        <taxon>Craspedida</taxon>
        <taxon>Salpingoecidae</taxon>
        <taxon>Monosiga</taxon>
    </lineage>
</organism>
<dbReference type="InParanoid" id="A9V4C7"/>